<evidence type="ECO:0000256" key="1">
    <source>
        <dbReference type="ARBA" id="ARBA00001974"/>
    </source>
</evidence>
<dbReference type="InterPro" id="IPR023753">
    <property type="entry name" value="FAD/NAD-binding_dom"/>
</dbReference>
<keyword evidence="34" id="KW-1185">Reference proteome</keyword>
<evidence type="ECO:0000256" key="3">
    <source>
        <dbReference type="ARBA" id="ARBA00004255"/>
    </source>
</evidence>
<dbReference type="GO" id="GO:0030663">
    <property type="term" value="C:COPI-coated vesicle membrane"/>
    <property type="evidence" value="ECO:0007669"/>
    <property type="project" value="UniProtKB-SubCell"/>
</dbReference>
<dbReference type="GO" id="GO:0015031">
    <property type="term" value="P:protein transport"/>
    <property type="evidence" value="ECO:0007669"/>
    <property type="project" value="UniProtKB-KW"/>
</dbReference>
<dbReference type="PROSITE" id="PS50859">
    <property type="entry name" value="LONGIN"/>
    <property type="match status" value="1"/>
</dbReference>
<evidence type="ECO:0000256" key="16">
    <source>
        <dbReference type="ARBA" id="ARBA00022927"/>
    </source>
</evidence>
<evidence type="ECO:0000256" key="13">
    <source>
        <dbReference type="ARBA" id="ARBA00022827"/>
    </source>
</evidence>
<evidence type="ECO:0000256" key="28">
    <source>
        <dbReference type="ARBA" id="ARBA00056905"/>
    </source>
</evidence>
<dbReference type="GO" id="GO:0000139">
    <property type="term" value="C:Golgi membrane"/>
    <property type="evidence" value="ECO:0007669"/>
    <property type="project" value="UniProtKB-SubCell"/>
</dbReference>
<dbReference type="PROSITE" id="PS50892">
    <property type="entry name" value="V_SNARE"/>
    <property type="match status" value="1"/>
</dbReference>
<dbReference type="SUPFAM" id="SSF55424">
    <property type="entry name" value="FAD/NAD-linked reductases, dimerisation (C-terminal) domain"/>
    <property type="match status" value="1"/>
</dbReference>
<dbReference type="AlphaFoldDB" id="A0AAF5D0R6"/>
<proteinExistence type="inferred from homology"/>
<keyword evidence="16" id="KW-0653">Protein transport</keyword>
<keyword evidence="23" id="KW-1015">Disulfide bond</keyword>
<comment type="subunit">
    <text evidence="9">Oligomeric complex that consists of at least the alpha, beta, beta', gamma, delta, epsilon and zeta subunits.</text>
</comment>
<evidence type="ECO:0000256" key="22">
    <source>
        <dbReference type="ARBA" id="ARBA00023136"/>
    </source>
</evidence>
<comment type="catalytic activity">
    <reaction evidence="27 31">
        <text>2 glutathione + NADP(+) = glutathione disulfide + NADPH + H(+)</text>
        <dbReference type="Rhea" id="RHEA:11740"/>
        <dbReference type="ChEBI" id="CHEBI:15378"/>
        <dbReference type="ChEBI" id="CHEBI:57783"/>
        <dbReference type="ChEBI" id="CHEBI:57925"/>
        <dbReference type="ChEBI" id="CHEBI:58297"/>
        <dbReference type="ChEBI" id="CHEBI:58349"/>
        <dbReference type="EC" id="1.8.1.7"/>
    </reaction>
</comment>
<comment type="similarity">
    <text evidence="6 30">Belongs to the class-I pyridine nucleotide-disulfide oxidoreductase family.</text>
</comment>
<evidence type="ECO:0000313" key="35">
    <source>
        <dbReference type="WBParaSite" id="TCONS_00004702.p1"/>
    </source>
</evidence>
<dbReference type="GO" id="GO:0034599">
    <property type="term" value="P:cellular response to oxidative stress"/>
    <property type="evidence" value="ECO:0007669"/>
    <property type="project" value="TreeGrafter"/>
</dbReference>
<dbReference type="InterPro" id="IPR006322">
    <property type="entry name" value="Glutathione_Rdtase_euk/bac"/>
</dbReference>
<dbReference type="InterPro" id="IPR004099">
    <property type="entry name" value="Pyr_nucl-diS_OxRdtase_dimer"/>
</dbReference>
<evidence type="ECO:0000256" key="6">
    <source>
        <dbReference type="ARBA" id="ARBA00007532"/>
    </source>
</evidence>
<dbReference type="SUPFAM" id="SSF51905">
    <property type="entry name" value="FAD/NAD(P)-binding domain"/>
    <property type="match status" value="1"/>
</dbReference>
<accession>A0AAF5D0R6</accession>
<evidence type="ECO:0000256" key="20">
    <source>
        <dbReference type="ARBA" id="ARBA00023034"/>
    </source>
</evidence>
<dbReference type="InterPro" id="IPR046952">
    <property type="entry name" value="GSHR/TRXR-like"/>
</dbReference>
<dbReference type="GO" id="GO:0050661">
    <property type="term" value="F:NADP binding"/>
    <property type="evidence" value="ECO:0007669"/>
    <property type="project" value="InterPro"/>
</dbReference>
<dbReference type="PRINTS" id="PR00411">
    <property type="entry name" value="PNDRDTASEI"/>
</dbReference>
<dbReference type="InterPro" id="IPR042855">
    <property type="entry name" value="V_SNARE_CC"/>
</dbReference>
<evidence type="ECO:0000256" key="2">
    <source>
        <dbReference type="ARBA" id="ARBA00004173"/>
    </source>
</evidence>
<evidence type="ECO:0000256" key="9">
    <source>
        <dbReference type="ARBA" id="ARBA00011775"/>
    </source>
</evidence>
<evidence type="ECO:0000256" key="8">
    <source>
        <dbReference type="ARBA" id="ARBA00011748"/>
    </source>
</evidence>
<dbReference type="NCBIfam" id="NF004776">
    <property type="entry name" value="PRK06116.1"/>
    <property type="match status" value="1"/>
</dbReference>
<keyword evidence="20" id="KW-0333">Golgi apparatus</keyword>
<dbReference type="GO" id="GO:0006749">
    <property type="term" value="P:glutathione metabolic process"/>
    <property type="evidence" value="ECO:0007669"/>
    <property type="project" value="InterPro"/>
</dbReference>
<keyword evidence="21" id="KW-0496">Mitochondrion</keyword>
<dbReference type="GO" id="GO:0005829">
    <property type="term" value="C:cytosol"/>
    <property type="evidence" value="ECO:0007669"/>
    <property type="project" value="TreeGrafter"/>
</dbReference>
<dbReference type="EC" id="1.8.1.7" evidence="31"/>
<keyword evidence="18" id="KW-0007">Acetylation</keyword>
<dbReference type="PRINTS" id="PR00368">
    <property type="entry name" value="FADPNR"/>
</dbReference>
<evidence type="ECO:0000256" key="10">
    <source>
        <dbReference type="ARBA" id="ARBA00022448"/>
    </source>
</evidence>
<dbReference type="PANTHER" id="PTHR42737">
    <property type="entry name" value="GLUTATHIONE REDUCTASE"/>
    <property type="match status" value="1"/>
</dbReference>
<name>A0AAF5D0R6_STRER</name>
<dbReference type="Pfam" id="PF07992">
    <property type="entry name" value="Pyr_redox_2"/>
    <property type="match status" value="1"/>
</dbReference>
<keyword evidence="29" id="KW-0175">Coiled coil</keyword>
<dbReference type="Proteomes" id="UP000035681">
    <property type="component" value="Unplaced"/>
</dbReference>
<evidence type="ECO:0000313" key="34">
    <source>
        <dbReference type="Proteomes" id="UP000035681"/>
    </source>
</evidence>
<keyword evidence="14 31" id="KW-0521">NADP</keyword>
<evidence type="ECO:0000256" key="23">
    <source>
        <dbReference type="ARBA" id="ARBA00023157"/>
    </source>
</evidence>
<dbReference type="NCBIfam" id="TIGR01421">
    <property type="entry name" value="gluta_reduc_1"/>
    <property type="match status" value="1"/>
</dbReference>
<evidence type="ECO:0000256" key="30">
    <source>
        <dbReference type="RuleBase" id="RU003691"/>
    </source>
</evidence>
<feature type="domain" description="Longin" evidence="32">
    <location>
        <begin position="184"/>
        <end position="299"/>
    </location>
</feature>
<dbReference type="SUPFAM" id="SSF64356">
    <property type="entry name" value="SNARE-like"/>
    <property type="match status" value="2"/>
</dbReference>
<sequence>DIASLYSVKGLGILDNDGNRIIFKYYDNERFGTQKAQKSFESNLFNKTHKANGEIILLDGLVSVYRSNVDVIFYVIGSASENELILLQLLNAFYESVSTILRKNVEKRSIFDNFDTILLVVDELCDEGIILETDASQIVSRCALRPDELAFGDQSLSQVGMSIIGSAKEFKWFFKPKNMVLLTLIARLKDGLILATSIEGADDRDNSFVKYTSQAKLLFRRLGSENGPKERSVTSDPYVFHYILRENIATLCLCEQTFPRNSAFAYLEDVANKFIEQYGTTRIDQVLRPYHFVEFDTYIQQAKRKYTDKNRFAMSAVSNELQDVQRIMFSNIEDMLHRSEALNILETRADGLYEMSKKYRDDAKLLNQKSAIFKIFFSRMILNSLKLLPRNVNKLFRSYMSVKEFDYLVIGGGSGGIASARRAREFGVSVGLIEYSRLGGTCVNVGCVPKKVMYYCAAHAEAIRDHADYGFDVTLNKFDFSKIKNSRDAYIRRLNTIYENNLKNSGVELIRGFGVFDDDGSVIVDGKKYRGKHTLIATGGKPSIPKIPGAELGTDSDGFFEMNELPKKCVIVGAGYIAVEINGVLATLGSESHILIRKDKVLRTFDTMISDVLTEQIEKSKNTTLHKECQVKEIIKNSDGTLKVITNNSIIDGVNKLFWCIGRDPLTEKLNLNKVGVKTNDIGEIIVDEYQNTTNKNIYAVGDICGKFLLTPVAIAAGRRLAHRLFNKEQSNKLIYENIATVVFSHPLVGTVGLTEEEAIQKYGIDNVSLYISKFNPMYFAVCEYKEPTAMKLVCVGKEEKVVGVHIVGQGADEMLQGFAVAVNMGATKAQFDNTVAIHPTSAEELVTMRGTIKPIKK</sequence>
<dbReference type="GO" id="GO:0005739">
    <property type="term" value="C:mitochondrion"/>
    <property type="evidence" value="ECO:0007669"/>
    <property type="project" value="UniProtKB-SubCell"/>
</dbReference>
<dbReference type="SMART" id="SM01270">
    <property type="entry name" value="Longin"/>
    <property type="match status" value="1"/>
</dbReference>
<evidence type="ECO:0000256" key="21">
    <source>
        <dbReference type="ARBA" id="ARBA00023128"/>
    </source>
</evidence>
<keyword evidence="11 31" id="KW-0963">Cytoplasm</keyword>
<evidence type="ECO:0000256" key="12">
    <source>
        <dbReference type="ARBA" id="ARBA00022630"/>
    </source>
</evidence>
<evidence type="ECO:0000256" key="17">
    <source>
        <dbReference type="ARBA" id="ARBA00022946"/>
    </source>
</evidence>
<evidence type="ECO:0000256" key="26">
    <source>
        <dbReference type="ARBA" id="ARBA00045555"/>
    </source>
</evidence>
<dbReference type="InterPro" id="IPR022775">
    <property type="entry name" value="AP_mu_sigma_su"/>
</dbReference>
<keyword evidence="25" id="KW-0968">Cytoplasmic vesicle</keyword>
<evidence type="ECO:0000256" key="18">
    <source>
        <dbReference type="ARBA" id="ARBA00022990"/>
    </source>
</evidence>
<comment type="similarity">
    <text evidence="7">Belongs to the synaptobrevin family.</text>
</comment>
<dbReference type="WBParaSite" id="TCONS_00004702.p1">
    <property type="protein sequence ID" value="TCONS_00004702.p1"/>
    <property type="gene ID" value="XLOC_002577"/>
</dbReference>
<dbReference type="InterPro" id="IPR010908">
    <property type="entry name" value="Longin_dom"/>
</dbReference>
<dbReference type="InterPro" id="IPR016156">
    <property type="entry name" value="FAD/NAD-linked_Rdtase_dimer_sf"/>
</dbReference>
<organism evidence="34 35">
    <name type="scientific">Strongyloides stercoralis</name>
    <name type="common">Threadworm</name>
    <dbReference type="NCBI Taxonomy" id="6248"/>
    <lineage>
        <taxon>Eukaryota</taxon>
        <taxon>Metazoa</taxon>
        <taxon>Ecdysozoa</taxon>
        <taxon>Nematoda</taxon>
        <taxon>Chromadorea</taxon>
        <taxon>Rhabditida</taxon>
        <taxon>Tylenchina</taxon>
        <taxon>Panagrolaimomorpha</taxon>
        <taxon>Strongyloidoidea</taxon>
        <taxon>Strongyloididae</taxon>
        <taxon>Strongyloides</taxon>
    </lineage>
</organism>
<dbReference type="InterPro" id="IPR012999">
    <property type="entry name" value="Pyr_OxRdtase_I_AS"/>
</dbReference>
<dbReference type="Gene3D" id="3.30.390.30">
    <property type="match status" value="1"/>
</dbReference>
<dbReference type="Pfam" id="PF13774">
    <property type="entry name" value="Longin"/>
    <property type="match status" value="1"/>
</dbReference>
<dbReference type="Pfam" id="PF00957">
    <property type="entry name" value="Synaptobrevin"/>
    <property type="match status" value="1"/>
</dbReference>
<reference evidence="35" key="1">
    <citation type="submission" date="2024-02" db="UniProtKB">
        <authorList>
            <consortium name="WormBaseParasite"/>
        </authorList>
    </citation>
    <scope>IDENTIFICATION</scope>
</reference>
<keyword evidence="15" id="KW-0931">ER-Golgi transport</keyword>
<comment type="cofactor">
    <cofactor evidence="1 31">
        <name>FAD</name>
        <dbReference type="ChEBI" id="CHEBI:57692"/>
    </cofactor>
</comment>
<evidence type="ECO:0000259" key="32">
    <source>
        <dbReference type="PROSITE" id="PS50859"/>
    </source>
</evidence>
<keyword evidence="19 30" id="KW-0560">Oxidoreductase</keyword>
<dbReference type="SUPFAM" id="SSF58038">
    <property type="entry name" value="SNARE fusion complex"/>
    <property type="match status" value="1"/>
</dbReference>
<dbReference type="PANTHER" id="PTHR42737:SF2">
    <property type="entry name" value="GLUTATHIONE REDUCTASE"/>
    <property type="match status" value="1"/>
</dbReference>
<evidence type="ECO:0000256" key="7">
    <source>
        <dbReference type="ARBA" id="ARBA00008025"/>
    </source>
</evidence>
<keyword evidence="24 30" id="KW-0676">Redox-active center</keyword>
<comment type="function">
    <text evidence="28 31">Catalyzes the reduction of glutathione disulfide (GSSG) to reduced glutathione (GSH). Constitutes the major mechanism to maintain a high GSH:GSSG ratio in the cytosol.</text>
</comment>
<dbReference type="Pfam" id="PF01217">
    <property type="entry name" value="Clat_adaptor_s"/>
    <property type="match status" value="1"/>
</dbReference>
<keyword evidence="22" id="KW-0472">Membrane</keyword>
<evidence type="ECO:0000256" key="25">
    <source>
        <dbReference type="ARBA" id="ARBA00023329"/>
    </source>
</evidence>
<evidence type="ECO:0000256" key="15">
    <source>
        <dbReference type="ARBA" id="ARBA00022892"/>
    </source>
</evidence>
<keyword evidence="10" id="KW-0813">Transport</keyword>
<evidence type="ECO:0000256" key="14">
    <source>
        <dbReference type="ARBA" id="ARBA00022857"/>
    </source>
</evidence>
<comment type="subunit">
    <text evidence="8">Homodimer; disulfide-linked.</text>
</comment>
<dbReference type="Pfam" id="PF02852">
    <property type="entry name" value="Pyr_redox_dim"/>
    <property type="match status" value="1"/>
</dbReference>
<evidence type="ECO:0000256" key="24">
    <source>
        <dbReference type="ARBA" id="ARBA00023284"/>
    </source>
</evidence>
<evidence type="ECO:0000256" key="11">
    <source>
        <dbReference type="ARBA" id="ARBA00022490"/>
    </source>
</evidence>
<dbReference type="FunFam" id="3.50.50.60:FF:000484">
    <property type="entry name" value="Glutathione reductase, mitochondrial"/>
    <property type="match status" value="1"/>
</dbReference>
<dbReference type="Gene3D" id="3.30.450.60">
    <property type="match status" value="1"/>
</dbReference>
<keyword evidence="13 30" id="KW-0274">FAD</keyword>
<keyword evidence="17" id="KW-0809">Transit peptide</keyword>
<dbReference type="FunFam" id="3.30.390.30:FF:000003">
    <property type="entry name" value="Glutathione reductase"/>
    <property type="match status" value="1"/>
</dbReference>
<dbReference type="CDD" id="cd14824">
    <property type="entry name" value="Longin"/>
    <property type="match status" value="1"/>
</dbReference>
<evidence type="ECO:0000256" key="4">
    <source>
        <dbReference type="ARBA" id="ARBA00004347"/>
    </source>
</evidence>
<dbReference type="Gene3D" id="3.50.50.60">
    <property type="entry name" value="FAD/NAD(P)-binding domain"/>
    <property type="match status" value="2"/>
</dbReference>
<dbReference type="InterPro" id="IPR036188">
    <property type="entry name" value="FAD/NAD-bd_sf"/>
</dbReference>
<evidence type="ECO:0000256" key="19">
    <source>
        <dbReference type="ARBA" id="ARBA00023002"/>
    </source>
</evidence>
<comment type="subcellular location">
    <subcellularLocation>
        <location evidence="4">Cytoplasmic vesicle</location>
        <location evidence="4">COPI-coated vesicle membrane</location>
        <topology evidence="4">Peripheral membrane protein</topology>
        <orientation evidence="4">Cytoplasmic side</orientation>
    </subcellularLocation>
    <subcellularLocation>
        <location evidence="3">Golgi apparatus membrane</location>
        <topology evidence="3">Peripheral membrane protein</topology>
        <orientation evidence="3">Cytoplasmic side</orientation>
    </subcellularLocation>
    <subcellularLocation>
        <location evidence="2">Mitochondrion</location>
    </subcellularLocation>
</comment>
<dbReference type="GO" id="GO:0016192">
    <property type="term" value="P:vesicle-mediated transport"/>
    <property type="evidence" value="ECO:0007669"/>
    <property type="project" value="UniProtKB-KW"/>
</dbReference>
<evidence type="ECO:0000256" key="27">
    <source>
        <dbReference type="ARBA" id="ARBA00049142"/>
    </source>
</evidence>
<dbReference type="CDD" id="cd14829">
    <property type="entry name" value="Zeta-COP"/>
    <property type="match status" value="1"/>
</dbReference>
<dbReference type="GO" id="GO:0045454">
    <property type="term" value="P:cell redox homeostasis"/>
    <property type="evidence" value="ECO:0007669"/>
    <property type="project" value="InterPro"/>
</dbReference>
<keyword evidence="12 30" id="KW-0285">Flavoprotein</keyword>
<evidence type="ECO:0000256" key="29">
    <source>
        <dbReference type="PROSITE-ProRule" id="PRU00290"/>
    </source>
</evidence>
<dbReference type="FunFam" id="3.30.450.60:FF:000013">
    <property type="entry name" value="Coatomer subunit zeta"/>
    <property type="match status" value="1"/>
</dbReference>
<dbReference type="Gene3D" id="3.30.450.50">
    <property type="entry name" value="Longin domain"/>
    <property type="match status" value="1"/>
</dbReference>
<dbReference type="FunFam" id="3.50.50.60:FF:000671">
    <property type="entry name" value="Thioredoxin reductase 2, tandem duplicate 1"/>
    <property type="match status" value="1"/>
</dbReference>
<evidence type="ECO:0000259" key="33">
    <source>
        <dbReference type="PROSITE" id="PS50892"/>
    </source>
</evidence>
<comment type="similarity">
    <text evidence="5">Belongs to the adaptor complexes small subunit family.</text>
</comment>
<dbReference type="GO" id="GO:0050660">
    <property type="term" value="F:flavin adenine dinucleotide binding"/>
    <property type="evidence" value="ECO:0007669"/>
    <property type="project" value="InterPro"/>
</dbReference>
<feature type="domain" description="V-SNARE coiled-coil homology" evidence="33">
    <location>
        <begin position="313"/>
        <end position="373"/>
    </location>
</feature>
<comment type="function">
    <text evidence="26">The coatomer is a cytosolic protein complex that binds to dilysine motifs and reversibly associates with Golgi non-clathrin-coated vesicles, which further mediate biosynthetic protein transport from the ER, via the Golgi up to the trans Golgi network. Coatomer complex is required for budding from Golgi membranes, and is essential for the retrograde Golgi-to-ER transport of dilysine-tagged proteins. The zeta subunit may be involved in regulating the coat assembly and, hence, the rate of biosynthetic protein transport due to its association-dissociation properties with the coatomer complex.</text>
</comment>
<dbReference type="PROSITE" id="PS00076">
    <property type="entry name" value="PYRIDINE_REDOX_1"/>
    <property type="match status" value="1"/>
</dbReference>
<dbReference type="GO" id="GO:0004362">
    <property type="term" value="F:glutathione-disulfide reductase (NADPH) activity"/>
    <property type="evidence" value="ECO:0007669"/>
    <property type="project" value="UniProtKB-EC"/>
</dbReference>
<dbReference type="InterPro" id="IPR011012">
    <property type="entry name" value="Longin-like_dom_sf"/>
</dbReference>
<evidence type="ECO:0000256" key="31">
    <source>
        <dbReference type="RuleBase" id="RU365016"/>
    </source>
</evidence>
<dbReference type="Gene3D" id="1.20.5.110">
    <property type="match status" value="1"/>
</dbReference>
<evidence type="ECO:0000256" key="5">
    <source>
        <dbReference type="ARBA" id="ARBA00006972"/>
    </source>
</evidence>
<protein>
    <recommendedName>
        <fullName evidence="31">Glutathione reductase</fullName>
        <ecNumber evidence="31">1.8.1.7</ecNumber>
    </recommendedName>
</protein>